<dbReference type="OrthoDB" id="289736at2"/>
<evidence type="ECO:0000313" key="3">
    <source>
        <dbReference type="Proteomes" id="UP000007881"/>
    </source>
</evidence>
<sequence length="178" mass="18749">MTPVAPSLLACFAALLAGLCFLNAPGTLAQDGADPPRPTPELTPMEVLAFQIEGLKEAADAHADADRGMRTVWAFACPANQAQTGPFDRFDAMVRTGYPILVGHREAVVLELVPPEEDRPDACFALLRVTGADGSRGWFIWHLTREADGPLAGCWMTAAVVPAPAPGEENDDAGAGVV</sequence>
<name>I0IHU1_PHYMF</name>
<feature type="chain" id="PRO_5003629252" description="DUF4864 domain-containing protein" evidence="1">
    <location>
        <begin position="30"/>
        <end position="178"/>
    </location>
</feature>
<dbReference type="RefSeq" id="WP_014438042.1">
    <property type="nucleotide sequence ID" value="NC_017080.1"/>
</dbReference>
<dbReference type="Pfam" id="PF16156">
    <property type="entry name" value="DUF4864"/>
    <property type="match status" value="1"/>
</dbReference>
<dbReference type="PANTHER" id="PTHR35716">
    <property type="entry name" value="OS05G0574700 PROTEIN-RELATED"/>
    <property type="match status" value="1"/>
</dbReference>
<evidence type="ECO:0000313" key="2">
    <source>
        <dbReference type="EMBL" id="BAM04829.1"/>
    </source>
</evidence>
<dbReference type="EMBL" id="AP012338">
    <property type="protein sequence ID" value="BAM04829.1"/>
    <property type="molecule type" value="Genomic_DNA"/>
</dbReference>
<dbReference type="InterPro" id="IPR032347">
    <property type="entry name" value="DUF4864"/>
</dbReference>
<dbReference type="AlphaFoldDB" id="I0IHU1"/>
<feature type="signal peptide" evidence="1">
    <location>
        <begin position="1"/>
        <end position="29"/>
    </location>
</feature>
<evidence type="ECO:0008006" key="4">
    <source>
        <dbReference type="Google" id="ProtNLM"/>
    </source>
</evidence>
<evidence type="ECO:0000256" key="1">
    <source>
        <dbReference type="SAM" id="SignalP"/>
    </source>
</evidence>
<dbReference type="HOGENOM" id="CLU_141637_0_0_0"/>
<gene>
    <name evidence="2" type="ordered locus">PSMK_26700</name>
</gene>
<accession>I0IHU1</accession>
<dbReference type="PANTHER" id="PTHR35716:SF6">
    <property type="entry name" value="DUF4864 DOMAIN-CONTAINING PROTEIN"/>
    <property type="match status" value="1"/>
</dbReference>
<keyword evidence="1" id="KW-0732">Signal</keyword>
<proteinExistence type="predicted"/>
<protein>
    <recommendedName>
        <fullName evidence="4">DUF4864 domain-containing protein</fullName>
    </recommendedName>
</protein>
<dbReference type="KEGG" id="phm:PSMK_26700"/>
<dbReference type="eggNOG" id="ENOG50332DV">
    <property type="taxonomic scope" value="Bacteria"/>
</dbReference>
<reference evidence="2 3" key="1">
    <citation type="submission" date="2012-02" db="EMBL/GenBank/DDBJ databases">
        <title>Complete genome sequence of Phycisphaera mikurensis NBRC 102666.</title>
        <authorList>
            <person name="Ankai A."/>
            <person name="Hosoyama A."/>
            <person name="Terui Y."/>
            <person name="Sekine M."/>
            <person name="Fukai R."/>
            <person name="Kato Y."/>
            <person name="Nakamura S."/>
            <person name="Yamada-Narita S."/>
            <person name="Kawakoshi A."/>
            <person name="Fukunaga Y."/>
            <person name="Yamazaki S."/>
            <person name="Fujita N."/>
        </authorList>
    </citation>
    <scope>NUCLEOTIDE SEQUENCE [LARGE SCALE GENOMIC DNA]</scope>
    <source>
        <strain evidence="3">NBRC 102666 / KCTC 22515 / FYK2301M01</strain>
    </source>
</reference>
<organism evidence="2 3">
    <name type="scientific">Phycisphaera mikurensis (strain NBRC 102666 / KCTC 22515 / FYK2301M01)</name>
    <dbReference type="NCBI Taxonomy" id="1142394"/>
    <lineage>
        <taxon>Bacteria</taxon>
        <taxon>Pseudomonadati</taxon>
        <taxon>Planctomycetota</taxon>
        <taxon>Phycisphaerae</taxon>
        <taxon>Phycisphaerales</taxon>
        <taxon>Phycisphaeraceae</taxon>
        <taxon>Phycisphaera</taxon>
    </lineage>
</organism>
<dbReference type="Proteomes" id="UP000007881">
    <property type="component" value="Chromosome"/>
</dbReference>
<keyword evidence="3" id="KW-1185">Reference proteome</keyword>